<dbReference type="AlphaFoldDB" id="A0A0K2BLM6"/>
<evidence type="ECO:0000256" key="2">
    <source>
        <dbReference type="ARBA" id="ARBA00022490"/>
    </source>
</evidence>
<keyword evidence="5 9" id="KW-0548">Nucleotidyltransferase</keyword>
<dbReference type="InterPro" id="IPR023535">
    <property type="entry name" value="TC-AMP_synthase"/>
</dbReference>
<dbReference type="InterPro" id="IPR006070">
    <property type="entry name" value="Sua5-like_dom"/>
</dbReference>
<evidence type="ECO:0000256" key="6">
    <source>
        <dbReference type="ARBA" id="ARBA00022741"/>
    </source>
</evidence>
<dbReference type="GO" id="GO:0002949">
    <property type="term" value="P:tRNA threonylcarbamoyladenosine modification"/>
    <property type="evidence" value="ECO:0007669"/>
    <property type="project" value="UniProtKB-UniRule"/>
</dbReference>
<evidence type="ECO:0000256" key="8">
    <source>
        <dbReference type="ARBA" id="ARBA00048366"/>
    </source>
</evidence>
<proteinExistence type="inferred from homology"/>
<accession>A0A0K2BLM6</accession>
<keyword evidence="12" id="KW-1185">Reference proteome</keyword>
<evidence type="ECO:0000256" key="9">
    <source>
        <dbReference type="HAMAP-Rule" id="MF_01852"/>
    </source>
</evidence>
<keyword evidence="6 9" id="KW-0547">Nucleotide-binding</keyword>
<evidence type="ECO:0000313" key="12">
    <source>
        <dbReference type="Proteomes" id="UP000056466"/>
    </source>
</evidence>
<dbReference type="Gene3D" id="3.90.870.10">
    <property type="entry name" value="DHBP synthase"/>
    <property type="match status" value="1"/>
</dbReference>
<dbReference type="Proteomes" id="UP000056466">
    <property type="component" value="Chromosome"/>
</dbReference>
<dbReference type="PROSITE" id="PS51163">
    <property type="entry name" value="YRDC"/>
    <property type="match status" value="1"/>
</dbReference>
<dbReference type="PANTHER" id="PTHR17490">
    <property type="entry name" value="SUA5"/>
    <property type="match status" value="1"/>
</dbReference>
<keyword evidence="4 9" id="KW-0819">tRNA processing</keyword>
<feature type="domain" description="YrdC-like" evidence="10">
    <location>
        <begin position="1"/>
        <end position="186"/>
    </location>
</feature>
<evidence type="ECO:0000313" key="11">
    <source>
        <dbReference type="EMBL" id="AKZ65958.1"/>
    </source>
</evidence>
<dbReference type="GO" id="GO:0005524">
    <property type="term" value="F:ATP binding"/>
    <property type="evidence" value="ECO:0007669"/>
    <property type="project" value="UniProtKB-UniRule"/>
</dbReference>
<dbReference type="InterPro" id="IPR050156">
    <property type="entry name" value="TC-AMP_synthase_SUA5"/>
</dbReference>
<dbReference type="EMBL" id="CP011787">
    <property type="protein sequence ID" value="AKZ65958.1"/>
    <property type="molecule type" value="Genomic_DNA"/>
</dbReference>
<reference evidence="11 12" key="1">
    <citation type="submission" date="2015-06" db="EMBL/GenBank/DDBJ databases">
        <title>Lineage-specific patterns of genome deterioration in obligate symbionts.</title>
        <authorList>
            <person name="Bennett G.M."/>
            <person name="McCutcheon J.P."/>
            <person name="McDonald B.R."/>
            <person name="Moran N.A."/>
        </authorList>
    </citation>
    <scope>NUCLEOTIDE SEQUENCE [LARGE SCALE GENOMIC DNA]</scope>
    <source>
        <strain evidence="11 12">B-GSS</strain>
    </source>
</reference>
<gene>
    <name evidence="9 11" type="primary">tsaC</name>
    <name evidence="11" type="ORF">AB162_366</name>
</gene>
<keyword evidence="2 9" id="KW-0963">Cytoplasm</keyword>
<dbReference type="KEGG" id="bcig:AB162_366"/>
<dbReference type="GO" id="GO:0061710">
    <property type="term" value="F:L-threonylcarbamoyladenylate synthase"/>
    <property type="evidence" value="ECO:0007669"/>
    <property type="project" value="UniProtKB-EC"/>
</dbReference>
<dbReference type="HAMAP" id="MF_01852">
    <property type="entry name" value="TsaC"/>
    <property type="match status" value="1"/>
</dbReference>
<organism evidence="11 12">
    <name type="scientific">Candidatus Palibaumannia cicadellinicola</name>
    <dbReference type="NCBI Taxonomy" id="186490"/>
    <lineage>
        <taxon>Bacteria</taxon>
        <taxon>Pseudomonadati</taxon>
        <taxon>Pseudomonadota</taxon>
        <taxon>Gammaproteobacteria</taxon>
        <taxon>Candidatus Palibaumannia</taxon>
    </lineage>
</organism>
<dbReference type="GO" id="GO:0005737">
    <property type="term" value="C:cytoplasm"/>
    <property type="evidence" value="ECO:0007669"/>
    <property type="project" value="UniProtKB-SubCell"/>
</dbReference>
<dbReference type="GO" id="GO:0000049">
    <property type="term" value="F:tRNA binding"/>
    <property type="evidence" value="ECO:0007669"/>
    <property type="project" value="TreeGrafter"/>
</dbReference>
<keyword evidence="3 9" id="KW-0808">Transferase</keyword>
<evidence type="ECO:0000256" key="5">
    <source>
        <dbReference type="ARBA" id="ARBA00022695"/>
    </source>
</evidence>
<dbReference type="GO" id="GO:0003725">
    <property type="term" value="F:double-stranded RNA binding"/>
    <property type="evidence" value="ECO:0007669"/>
    <property type="project" value="InterPro"/>
</dbReference>
<dbReference type="FunFam" id="3.90.870.10:FF:000004">
    <property type="entry name" value="Threonylcarbamoyl-AMP synthase"/>
    <property type="match status" value="1"/>
</dbReference>
<keyword evidence="7 9" id="KW-0067">ATP-binding</keyword>
<evidence type="ECO:0000256" key="3">
    <source>
        <dbReference type="ARBA" id="ARBA00022679"/>
    </source>
</evidence>
<dbReference type="PANTHER" id="PTHR17490:SF18">
    <property type="entry name" value="THREONYLCARBAMOYL-AMP SYNTHASE"/>
    <property type="match status" value="1"/>
</dbReference>
<evidence type="ECO:0000256" key="7">
    <source>
        <dbReference type="ARBA" id="ARBA00022840"/>
    </source>
</evidence>
<dbReference type="PATRIC" id="fig|186490.8.peg.346"/>
<dbReference type="GO" id="GO:0006450">
    <property type="term" value="P:regulation of translational fidelity"/>
    <property type="evidence" value="ECO:0007669"/>
    <property type="project" value="TreeGrafter"/>
</dbReference>
<protein>
    <recommendedName>
        <fullName evidence="9">Threonylcarbamoyl-AMP synthase</fullName>
        <shortName evidence="9">TC-AMP synthase</shortName>
        <ecNumber evidence="9">2.7.7.87</ecNumber>
    </recommendedName>
    <alternativeName>
        <fullName evidence="9">L-threonylcarbamoyladenylate synthase</fullName>
    </alternativeName>
    <alternativeName>
        <fullName evidence="9">t(6)A37 threonylcarbamoyladenosine biosynthesis protein TsaC</fullName>
    </alternativeName>
    <alternativeName>
        <fullName evidence="9">tRNA threonylcarbamoyladenosine biosynthesis protein TsaC</fullName>
    </alternativeName>
</protein>
<comment type="catalytic activity">
    <reaction evidence="8 9">
        <text>L-threonine + hydrogencarbonate + ATP = L-threonylcarbamoyladenylate + diphosphate + H2O</text>
        <dbReference type="Rhea" id="RHEA:36407"/>
        <dbReference type="ChEBI" id="CHEBI:15377"/>
        <dbReference type="ChEBI" id="CHEBI:17544"/>
        <dbReference type="ChEBI" id="CHEBI:30616"/>
        <dbReference type="ChEBI" id="CHEBI:33019"/>
        <dbReference type="ChEBI" id="CHEBI:57926"/>
        <dbReference type="ChEBI" id="CHEBI:73682"/>
        <dbReference type="EC" id="2.7.7.87"/>
    </reaction>
</comment>
<sequence>MLNITQIVTLLHKQQVIAYPTEAMFGLGCDPNSEKAVNKLLALKRRSDQKGFILVAATYEVLTYYIDDSSLDIKQRERIFSLWPGHVTWVIPANANTPRWLTGKFSSLAVRISAFEPVRRLCLAFGKPIVSTSANLSGESPARNINEVRNKFGAKFPVMDGLIEGRIYPSEIRDALSGELIRKSNKS</sequence>
<dbReference type="EC" id="2.7.7.87" evidence="9"/>
<dbReference type="SUPFAM" id="SSF55821">
    <property type="entry name" value="YrdC/RibB"/>
    <property type="match status" value="1"/>
</dbReference>
<evidence type="ECO:0000256" key="4">
    <source>
        <dbReference type="ARBA" id="ARBA00022694"/>
    </source>
</evidence>
<dbReference type="Pfam" id="PF01300">
    <property type="entry name" value="Sua5_yciO_yrdC"/>
    <property type="match status" value="1"/>
</dbReference>
<dbReference type="InterPro" id="IPR017945">
    <property type="entry name" value="DHBP_synth_RibB-like_a/b_dom"/>
</dbReference>
<name>A0A0K2BLM6_9GAMM</name>
<evidence type="ECO:0000256" key="1">
    <source>
        <dbReference type="ARBA" id="ARBA00004496"/>
    </source>
</evidence>
<comment type="subcellular location">
    <subcellularLocation>
        <location evidence="1 9">Cytoplasm</location>
    </subcellularLocation>
</comment>
<comment type="similarity">
    <text evidence="9">Belongs to the SUA5 family. TsaC subfamily.</text>
</comment>
<evidence type="ECO:0000259" key="10">
    <source>
        <dbReference type="PROSITE" id="PS51163"/>
    </source>
</evidence>
<comment type="function">
    <text evidence="9">Required for the formation of a threonylcarbamoyl group on adenosine at position 37 (t(6)A37) in tRNAs that read codons beginning with adenine. Catalyzes the conversion of L-threonine, HCO(3)(-)/CO(2) and ATP to give threonylcarbamoyl-AMP (TC-AMP) as the acyladenylate intermediate, with the release of diphosphate.</text>
</comment>